<feature type="region of interest" description="Disordered" evidence="1">
    <location>
        <begin position="18"/>
        <end position="70"/>
    </location>
</feature>
<evidence type="ECO:0000313" key="3">
    <source>
        <dbReference type="Proteomes" id="UP001556367"/>
    </source>
</evidence>
<dbReference type="EMBL" id="JASNQZ010000007">
    <property type="protein sequence ID" value="KAL0954706.1"/>
    <property type="molecule type" value="Genomic_DNA"/>
</dbReference>
<proteinExistence type="predicted"/>
<reference evidence="3" key="1">
    <citation type="submission" date="2024-06" db="EMBL/GenBank/DDBJ databases">
        <title>Multi-omics analyses provide insights into the biosynthesis of the anticancer antibiotic pleurotin in Hohenbuehelia grisea.</title>
        <authorList>
            <person name="Weaver J.A."/>
            <person name="Alberti F."/>
        </authorList>
    </citation>
    <scope>NUCLEOTIDE SEQUENCE [LARGE SCALE GENOMIC DNA]</scope>
    <source>
        <strain evidence="3">T-177</strain>
    </source>
</reference>
<sequence length="120" mass="14042">MFDELDFECKLAHLEDEVATTTGRENAAKDSDWITASESEKSESSKGEEPSKLREPKGKERTKNSRPTTLQWDEVSISEEEMDPEAQRCMFPQWNEIRCQQKRAAKQAHENLTRRNLLRW</sequence>
<protein>
    <submittedName>
        <fullName evidence="2">Uncharacterized protein</fullName>
    </submittedName>
</protein>
<evidence type="ECO:0000313" key="2">
    <source>
        <dbReference type="EMBL" id="KAL0954706.1"/>
    </source>
</evidence>
<feature type="compositionally biased region" description="Basic and acidic residues" evidence="1">
    <location>
        <begin position="26"/>
        <end position="63"/>
    </location>
</feature>
<keyword evidence="3" id="KW-1185">Reference proteome</keyword>
<accession>A0ABR3JG68</accession>
<gene>
    <name evidence="2" type="ORF">HGRIS_003655</name>
</gene>
<comment type="caution">
    <text evidence="2">The sequence shown here is derived from an EMBL/GenBank/DDBJ whole genome shotgun (WGS) entry which is preliminary data.</text>
</comment>
<dbReference type="Proteomes" id="UP001556367">
    <property type="component" value="Unassembled WGS sequence"/>
</dbReference>
<organism evidence="2 3">
    <name type="scientific">Hohenbuehelia grisea</name>
    <dbReference type="NCBI Taxonomy" id="104357"/>
    <lineage>
        <taxon>Eukaryota</taxon>
        <taxon>Fungi</taxon>
        <taxon>Dikarya</taxon>
        <taxon>Basidiomycota</taxon>
        <taxon>Agaricomycotina</taxon>
        <taxon>Agaricomycetes</taxon>
        <taxon>Agaricomycetidae</taxon>
        <taxon>Agaricales</taxon>
        <taxon>Pleurotineae</taxon>
        <taxon>Pleurotaceae</taxon>
        <taxon>Hohenbuehelia</taxon>
    </lineage>
</organism>
<evidence type="ECO:0000256" key="1">
    <source>
        <dbReference type="SAM" id="MobiDB-lite"/>
    </source>
</evidence>
<name>A0ABR3JG68_9AGAR</name>